<reference evidence="2 3" key="1">
    <citation type="journal article" date="2014" name="Nat. Commun.">
        <title>Klebsormidium flaccidum genome reveals primary factors for plant terrestrial adaptation.</title>
        <authorList>
            <person name="Hori K."/>
            <person name="Maruyama F."/>
            <person name="Fujisawa T."/>
            <person name="Togashi T."/>
            <person name="Yamamoto N."/>
            <person name="Seo M."/>
            <person name="Sato S."/>
            <person name="Yamada T."/>
            <person name="Mori H."/>
            <person name="Tajima N."/>
            <person name="Moriyama T."/>
            <person name="Ikeuchi M."/>
            <person name="Watanabe M."/>
            <person name="Wada H."/>
            <person name="Kobayashi K."/>
            <person name="Saito M."/>
            <person name="Masuda T."/>
            <person name="Sasaki-Sekimoto Y."/>
            <person name="Mashiguchi K."/>
            <person name="Awai K."/>
            <person name="Shimojima M."/>
            <person name="Masuda S."/>
            <person name="Iwai M."/>
            <person name="Nobusawa T."/>
            <person name="Narise T."/>
            <person name="Kondo S."/>
            <person name="Saito H."/>
            <person name="Sato R."/>
            <person name="Murakawa M."/>
            <person name="Ihara Y."/>
            <person name="Oshima-Yamada Y."/>
            <person name="Ohtaka K."/>
            <person name="Satoh M."/>
            <person name="Sonobe K."/>
            <person name="Ishii M."/>
            <person name="Ohtani R."/>
            <person name="Kanamori-Sato M."/>
            <person name="Honoki R."/>
            <person name="Miyazaki D."/>
            <person name="Mochizuki H."/>
            <person name="Umetsu J."/>
            <person name="Higashi K."/>
            <person name="Shibata D."/>
            <person name="Kamiya Y."/>
            <person name="Sato N."/>
            <person name="Nakamura Y."/>
            <person name="Tabata S."/>
            <person name="Ida S."/>
            <person name="Kurokawa K."/>
            <person name="Ohta H."/>
        </authorList>
    </citation>
    <scope>NUCLEOTIDE SEQUENCE [LARGE SCALE GENOMIC DNA]</scope>
    <source>
        <strain evidence="2 3">NIES-2285</strain>
    </source>
</reference>
<keyword evidence="1" id="KW-0732">Signal</keyword>
<name>A0A1Y1ID15_KLENI</name>
<feature type="chain" id="PRO_5013186155" description="Root cap family protein" evidence="1">
    <location>
        <begin position="22"/>
        <end position="384"/>
    </location>
</feature>
<dbReference type="OrthoDB" id="2012063at2759"/>
<evidence type="ECO:0008006" key="4">
    <source>
        <dbReference type="Google" id="ProtNLM"/>
    </source>
</evidence>
<protein>
    <recommendedName>
        <fullName evidence="4">Root cap family protein</fullName>
    </recommendedName>
</protein>
<dbReference type="AlphaFoldDB" id="A0A1Y1ID15"/>
<gene>
    <name evidence="2" type="ORF">KFL_003000100</name>
</gene>
<dbReference type="OMA" id="DITAENC"/>
<dbReference type="STRING" id="105231.A0A1Y1ID15"/>
<dbReference type="EMBL" id="DF237249">
    <property type="protein sequence ID" value="GAQ86617.1"/>
    <property type="molecule type" value="Genomic_DNA"/>
</dbReference>
<evidence type="ECO:0000313" key="2">
    <source>
        <dbReference type="EMBL" id="GAQ86617.1"/>
    </source>
</evidence>
<accession>A0A1Y1ID15</accession>
<evidence type="ECO:0000256" key="1">
    <source>
        <dbReference type="SAM" id="SignalP"/>
    </source>
</evidence>
<sequence>MAPRLLTAALLLSLFAVSAFANDCEICKKGTNDCDKGGVATLNGDPTYIQGHSVDTCAKAYAYVTCGDCKNGVGQRIDDCCTLACKEEGKGNIKTFCLCGPPKDNAKAKADELQSTGACADPHFRGAFGIHYDFHGLPDRDFNLITDQGLTMNAHFIGQDGLETGFDGTWMSALGFMWAENGGVRSATFTVKEGSAAFTESVPFVIQIDGQELRPESFLASVLNQEAALFEDEGLTIKVAPFAYSFRVSIREHIDVIVTAAAHEHPAGNHIDIGISKLNVTGTVHGALGQTFAAHRAEALKAAAVKFDEADVVEGKDVDYMTSSLLSTDFAYKRFRPMSAGAFSKINVIARKLLGLSAVDETEWTVDGELSCKNMRSGGLVCFI</sequence>
<proteinExistence type="predicted"/>
<evidence type="ECO:0000313" key="3">
    <source>
        <dbReference type="Proteomes" id="UP000054558"/>
    </source>
</evidence>
<organism evidence="2 3">
    <name type="scientific">Klebsormidium nitens</name>
    <name type="common">Green alga</name>
    <name type="synonym">Ulothrix nitens</name>
    <dbReference type="NCBI Taxonomy" id="105231"/>
    <lineage>
        <taxon>Eukaryota</taxon>
        <taxon>Viridiplantae</taxon>
        <taxon>Streptophyta</taxon>
        <taxon>Klebsormidiophyceae</taxon>
        <taxon>Klebsormidiales</taxon>
        <taxon>Klebsormidiaceae</taxon>
        <taxon>Klebsormidium</taxon>
    </lineage>
</organism>
<dbReference type="Proteomes" id="UP000054558">
    <property type="component" value="Unassembled WGS sequence"/>
</dbReference>
<feature type="signal peptide" evidence="1">
    <location>
        <begin position="1"/>
        <end position="21"/>
    </location>
</feature>
<keyword evidence="3" id="KW-1185">Reference proteome</keyword>
<dbReference type="PANTHER" id="PTHR31656">
    <property type="entry name" value="ROOT CAP DOMAIN-CONTAINING PROTEIN"/>
    <property type="match status" value="1"/>
</dbReference>